<gene>
    <name evidence="1" type="ORF">TWF696_002313</name>
</gene>
<dbReference type="EMBL" id="JAVHNQ010000012">
    <property type="protein sequence ID" value="KAK6335541.1"/>
    <property type="molecule type" value="Genomic_DNA"/>
</dbReference>
<accession>A0AAV9U7A2</accession>
<evidence type="ECO:0000313" key="2">
    <source>
        <dbReference type="Proteomes" id="UP001375240"/>
    </source>
</evidence>
<proteinExistence type="predicted"/>
<dbReference type="Proteomes" id="UP001375240">
    <property type="component" value="Unassembled WGS sequence"/>
</dbReference>
<sequence>MSTADQRSRLNSNTGQYDQIVAISEAMLNAQLETYYNIEPKLRVMKERNVYIGTSVDAELLPPRVSIPVDRQKADRSSLFYHLRFKRAKFGYLSVPFYQYRPGGPGVLEVETKDWEFVFKVTLEMQDVKKEQRDEVKKMLRVAGEYSIQRLLLNFTMVDTSNYITELTKLQMPDGSKPPTGLIEALGGWVKGWTASFNEIEDRLQGKTRIINPSTGESTLIDAFCPILYHALAPKPEEVNPIAPTIPPTQVVQQTYQFVRPDQSVLKTTNRNCLLYTEMCGKDAKLPSPILFTEEHGNFVTDDMPVTRKADGSLDDTNIMGTMCLDRNVLWGRHFIPLLSPIVKQTQVHLKSCEIWPDSDQQFRFSMAFGDDGVHMDSKDPYFWMQPMTGKDDVWSNWSWFEEGNRPEAYNPWGYRWIMDTQQVRKEDNTDNRRLALELKARSIAQVIPTSGSNTVRISGATTIAIYASEKGQNRGFATTGLWKLSMEVKAVDDGRLFVDVVYPDKPVEFTHWQGGSSSLKKFDGPAAIRQMEEELTKNIKGLKDYLQHTFKDTLKQQQFVLAGGGYFYMKNPVFTQKGDLLVELRYKGIPPDGKISDYQRQQLAAQGGSGVDIPPEVNAESRIIDFGAAAQS</sequence>
<organism evidence="1 2">
    <name type="scientific">Orbilia brochopaga</name>
    <dbReference type="NCBI Taxonomy" id="3140254"/>
    <lineage>
        <taxon>Eukaryota</taxon>
        <taxon>Fungi</taxon>
        <taxon>Dikarya</taxon>
        <taxon>Ascomycota</taxon>
        <taxon>Pezizomycotina</taxon>
        <taxon>Orbiliomycetes</taxon>
        <taxon>Orbiliales</taxon>
        <taxon>Orbiliaceae</taxon>
        <taxon>Orbilia</taxon>
    </lineage>
</organism>
<comment type="caution">
    <text evidence="1">The sequence shown here is derived from an EMBL/GenBank/DDBJ whole genome shotgun (WGS) entry which is preliminary data.</text>
</comment>
<dbReference type="AlphaFoldDB" id="A0AAV9U7A2"/>
<protein>
    <submittedName>
        <fullName evidence="1">Uncharacterized protein</fullName>
    </submittedName>
</protein>
<evidence type="ECO:0000313" key="1">
    <source>
        <dbReference type="EMBL" id="KAK6335541.1"/>
    </source>
</evidence>
<reference evidence="1 2" key="1">
    <citation type="submission" date="2019-10" db="EMBL/GenBank/DDBJ databases">
        <authorList>
            <person name="Palmer J.M."/>
        </authorList>
    </citation>
    <scope>NUCLEOTIDE SEQUENCE [LARGE SCALE GENOMIC DNA]</scope>
    <source>
        <strain evidence="1 2">TWF696</strain>
    </source>
</reference>
<name>A0AAV9U7A2_9PEZI</name>
<keyword evidence="2" id="KW-1185">Reference proteome</keyword>